<evidence type="ECO:0000313" key="1">
    <source>
        <dbReference type="EMBL" id="CAG8769021.1"/>
    </source>
</evidence>
<evidence type="ECO:0000313" key="2">
    <source>
        <dbReference type="Proteomes" id="UP000789508"/>
    </source>
</evidence>
<dbReference type="OrthoDB" id="2400319at2759"/>
<proteinExistence type="predicted"/>
<dbReference type="Proteomes" id="UP000789508">
    <property type="component" value="Unassembled WGS sequence"/>
</dbReference>
<name>A0A9N9J8Q6_9GLOM</name>
<gene>
    <name evidence="1" type="ORF">ALEPTO_LOCUS14039</name>
</gene>
<dbReference type="Pfam" id="PF08780">
    <property type="entry name" value="NTase_sub_bind"/>
    <property type="match status" value="1"/>
</dbReference>
<reference evidence="1" key="1">
    <citation type="submission" date="2021-06" db="EMBL/GenBank/DDBJ databases">
        <authorList>
            <person name="Kallberg Y."/>
            <person name="Tangrot J."/>
            <person name="Rosling A."/>
        </authorList>
    </citation>
    <scope>NUCLEOTIDE SEQUENCE</scope>
    <source>
        <strain evidence="1">FL130A</strain>
    </source>
</reference>
<protein>
    <submittedName>
        <fullName evidence="1">11944_t:CDS:1</fullName>
    </submittedName>
</protein>
<sequence>MTKYILNGRLDIEPLTSARNFLQKALREAKTELEISGTIQAFEVSYELAYKTCRKILSLRGTHVYTTRE</sequence>
<organism evidence="1 2">
    <name type="scientific">Ambispora leptoticha</name>
    <dbReference type="NCBI Taxonomy" id="144679"/>
    <lineage>
        <taxon>Eukaryota</taxon>
        <taxon>Fungi</taxon>
        <taxon>Fungi incertae sedis</taxon>
        <taxon>Mucoromycota</taxon>
        <taxon>Glomeromycotina</taxon>
        <taxon>Glomeromycetes</taxon>
        <taxon>Archaeosporales</taxon>
        <taxon>Ambisporaceae</taxon>
        <taxon>Ambispora</taxon>
    </lineage>
</organism>
<dbReference type="EMBL" id="CAJVPS010051166">
    <property type="protein sequence ID" value="CAG8769021.1"/>
    <property type="molecule type" value="Genomic_DNA"/>
</dbReference>
<dbReference type="AlphaFoldDB" id="A0A9N9J8Q6"/>
<dbReference type="Gene3D" id="1.20.120.330">
    <property type="entry name" value="Nucleotidyltransferases domain 2"/>
    <property type="match status" value="1"/>
</dbReference>
<keyword evidence="2" id="KW-1185">Reference proteome</keyword>
<feature type="non-terminal residue" evidence="1">
    <location>
        <position position="69"/>
    </location>
</feature>
<dbReference type="SUPFAM" id="SSF81593">
    <property type="entry name" value="Nucleotidyltransferase substrate binding subunit/domain"/>
    <property type="match status" value="1"/>
</dbReference>
<dbReference type="InterPro" id="IPR010235">
    <property type="entry name" value="HepT"/>
</dbReference>
<accession>A0A9N9J8Q6</accession>
<comment type="caution">
    <text evidence="1">The sequence shown here is derived from an EMBL/GenBank/DDBJ whole genome shotgun (WGS) entry which is preliminary data.</text>
</comment>